<evidence type="ECO:0000256" key="1">
    <source>
        <dbReference type="SAM" id="MobiDB-lite"/>
    </source>
</evidence>
<evidence type="ECO:0000313" key="3">
    <source>
        <dbReference type="Proteomes" id="UP000002964"/>
    </source>
</evidence>
<dbReference type="STRING" id="631362.Thi970DRAFT_00850"/>
<dbReference type="AlphaFoldDB" id="H8YXL8"/>
<name>H8YXL8_9GAMM</name>
<evidence type="ECO:0000313" key="2">
    <source>
        <dbReference type="EMBL" id="EIC23194.1"/>
    </source>
</evidence>
<accession>H8YXL8</accession>
<reference evidence="2 3" key="2">
    <citation type="submission" date="2011-11" db="EMBL/GenBank/DDBJ databases">
        <authorList>
            <consortium name="US DOE Joint Genome Institute"/>
            <person name="Lucas S."/>
            <person name="Han J."/>
            <person name="Lapidus A."/>
            <person name="Cheng J.-F."/>
            <person name="Goodwin L."/>
            <person name="Pitluck S."/>
            <person name="Peters L."/>
            <person name="Ovchinnikova G."/>
            <person name="Zhang X."/>
            <person name="Detter J.C."/>
            <person name="Han C."/>
            <person name="Tapia R."/>
            <person name="Land M."/>
            <person name="Hauser L."/>
            <person name="Kyrpides N."/>
            <person name="Ivanova N."/>
            <person name="Pagani I."/>
            <person name="Vogl K."/>
            <person name="Liu Z."/>
            <person name="Overmann J."/>
            <person name="Frigaard N.-U."/>
            <person name="Bryant D."/>
            <person name="Woyke T."/>
        </authorList>
    </citation>
    <scope>NUCLEOTIDE SEQUENCE [LARGE SCALE GENOMIC DNA]</scope>
    <source>
        <strain evidence="2 3">970</strain>
    </source>
</reference>
<proteinExistence type="predicted"/>
<dbReference type="eggNOG" id="COG0454">
    <property type="taxonomic scope" value="Bacteria"/>
</dbReference>
<feature type="region of interest" description="Disordered" evidence="1">
    <location>
        <begin position="70"/>
        <end position="92"/>
    </location>
</feature>
<protein>
    <submittedName>
        <fullName evidence="2">Uncharacterized protein</fullName>
    </submittedName>
</protein>
<reference evidence="3" key="1">
    <citation type="submission" date="2011-06" db="EMBL/GenBank/DDBJ databases">
        <authorList>
            <consortium name="US DOE Joint Genome Institute (JGI-PGF)"/>
            <person name="Lucas S."/>
            <person name="Han J."/>
            <person name="Lapidus A."/>
            <person name="Cheng J.-F."/>
            <person name="Goodwin L."/>
            <person name="Pitluck S."/>
            <person name="Peters L."/>
            <person name="Land M.L."/>
            <person name="Hauser L."/>
            <person name="Vogl K."/>
            <person name="Liu Z."/>
            <person name="Overmann J."/>
            <person name="Frigaard N.-U."/>
            <person name="Bryant D.A."/>
            <person name="Woyke T.J."/>
        </authorList>
    </citation>
    <scope>NUCLEOTIDE SEQUENCE [LARGE SCALE GENOMIC DNA]</scope>
    <source>
        <strain evidence="3">970</strain>
    </source>
</reference>
<dbReference type="HOGENOM" id="CLU_2412264_0_0_6"/>
<organism evidence="2 3">
    <name type="scientific">Thiorhodovibrio frisius</name>
    <dbReference type="NCBI Taxonomy" id="631362"/>
    <lineage>
        <taxon>Bacteria</taxon>
        <taxon>Pseudomonadati</taxon>
        <taxon>Pseudomonadota</taxon>
        <taxon>Gammaproteobacteria</taxon>
        <taxon>Chromatiales</taxon>
        <taxon>Chromatiaceae</taxon>
        <taxon>Thiorhodovibrio</taxon>
    </lineage>
</organism>
<sequence length="92" mass="10426">MLIQPLTGQHDRRAFDCGRSELNDWLVKIARQHQDKGLSKTFVAVQETAPSVILGYYALTLWMRFSPRTESRRMHSRPGRDTTAVAGLGLGR</sequence>
<dbReference type="EMBL" id="JH603168">
    <property type="protein sequence ID" value="EIC23194.1"/>
    <property type="molecule type" value="Genomic_DNA"/>
</dbReference>
<dbReference type="Gene3D" id="3.40.630.30">
    <property type="match status" value="1"/>
</dbReference>
<keyword evidence="3" id="KW-1185">Reference proteome</keyword>
<gene>
    <name evidence="2" type="ORF">Thi970DRAFT_00850</name>
</gene>
<dbReference type="Proteomes" id="UP000002964">
    <property type="component" value="Unassembled WGS sequence"/>
</dbReference>